<dbReference type="EMBL" id="UPHU01000001">
    <property type="protein sequence ID" value="VBA51842.1"/>
    <property type="molecule type" value="Genomic_DNA"/>
</dbReference>
<sequence length="403" mass="43743">MPDWLIGLRDARSPLGADFAPLVFQASGIDPDMLVARLPVLASRHEALRLVWPDLSVDSPEAVVDAVLGVDTHGGDISSVAAALALTGYRCAGKPLWRVRLVATVQPPQQYVVVGLDRLITDPWSLHVLAQELCLLCQAGPLPDLGRLPAQFGTVLADRAGGSDDSDARTERLYWRRQLAGANFGADPRVSRTAVTAARIRRVPLTPDDEQAMVALASAYRTTLLAPVVAAVHMVWRRQVDAAETVLLTEVGYRDTQELDGAVAPLMEPRPMRMVSDVHAGQRISRARDALLDVLDNSCVPLATDPAPMQLFFDHPDRMTVLAEFDTPNRPAVSDSALNLLDQPSIWALGPPRADVHVMVRGEHQAPSVYLADNPLAVTDQFADEFAYGLVSALREMKSDIDA</sequence>
<dbReference type="InterPro" id="IPR001242">
    <property type="entry name" value="Condensation_dom"/>
</dbReference>
<dbReference type="Gene3D" id="3.30.559.30">
    <property type="entry name" value="Nonribosomal peptide synthetase, condensation domain"/>
    <property type="match status" value="1"/>
</dbReference>
<dbReference type="PANTHER" id="PTHR45527">
    <property type="entry name" value="NONRIBOSOMAL PEPTIDE SYNTHETASE"/>
    <property type="match status" value="1"/>
</dbReference>
<reference evidence="2 3" key="1">
    <citation type="submission" date="2018-09" db="EMBL/GenBank/DDBJ databases">
        <authorList>
            <person name="Tagini F."/>
        </authorList>
    </citation>
    <scope>NUCLEOTIDE SEQUENCE [LARGE SCALE GENOMIC DNA]</scope>
    <source>
        <strain evidence="2 3">MK142</strain>
    </source>
</reference>
<dbReference type="Pfam" id="PF00668">
    <property type="entry name" value="Condensation"/>
    <property type="match status" value="1"/>
</dbReference>
<dbReference type="SUPFAM" id="SSF52777">
    <property type="entry name" value="CoA-dependent acyltransferases"/>
    <property type="match status" value="2"/>
</dbReference>
<name>A0A498QT06_9MYCO</name>
<dbReference type="AlphaFoldDB" id="A0A498QT06"/>
<dbReference type="Gene3D" id="3.30.559.10">
    <property type="entry name" value="Chloramphenicol acetyltransferase-like domain"/>
    <property type="match status" value="1"/>
</dbReference>
<evidence type="ECO:0000313" key="3">
    <source>
        <dbReference type="Proteomes" id="UP000268285"/>
    </source>
</evidence>
<protein>
    <recommendedName>
        <fullName evidence="1">Condensation domain-containing protein</fullName>
    </recommendedName>
</protein>
<dbReference type="GO" id="GO:0005737">
    <property type="term" value="C:cytoplasm"/>
    <property type="evidence" value="ECO:0007669"/>
    <property type="project" value="TreeGrafter"/>
</dbReference>
<proteinExistence type="predicted"/>
<organism evidence="2 3">
    <name type="scientific">Mycobacterium pseudokansasii</name>
    <dbReference type="NCBI Taxonomy" id="2341080"/>
    <lineage>
        <taxon>Bacteria</taxon>
        <taxon>Bacillati</taxon>
        <taxon>Actinomycetota</taxon>
        <taxon>Actinomycetes</taxon>
        <taxon>Mycobacteriales</taxon>
        <taxon>Mycobacteriaceae</taxon>
        <taxon>Mycobacterium</taxon>
    </lineage>
</organism>
<accession>A0A498QT06</accession>
<dbReference type="GO" id="GO:0008610">
    <property type="term" value="P:lipid biosynthetic process"/>
    <property type="evidence" value="ECO:0007669"/>
    <property type="project" value="UniProtKB-ARBA"/>
</dbReference>
<dbReference type="PANTHER" id="PTHR45527:SF1">
    <property type="entry name" value="FATTY ACID SYNTHASE"/>
    <property type="match status" value="1"/>
</dbReference>
<dbReference type="GO" id="GO:0003824">
    <property type="term" value="F:catalytic activity"/>
    <property type="evidence" value="ECO:0007669"/>
    <property type="project" value="InterPro"/>
</dbReference>
<evidence type="ECO:0000313" key="2">
    <source>
        <dbReference type="EMBL" id="VBA51842.1"/>
    </source>
</evidence>
<feature type="domain" description="Condensation" evidence="1">
    <location>
        <begin position="25"/>
        <end position="302"/>
    </location>
</feature>
<dbReference type="GO" id="GO:0043041">
    <property type="term" value="P:amino acid activation for nonribosomal peptide biosynthetic process"/>
    <property type="evidence" value="ECO:0007669"/>
    <property type="project" value="TreeGrafter"/>
</dbReference>
<keyword evidence="3" id="KW-1185">Reference proteome</keyword>
<evidence type="ECO:0000259" key="1">
    <source>
        <dbReference type="Pfam" id="PF00668"/>
    </source>
</evidence>
<dbReference type="Proteomes" id="UP000268285">
    <property type="component" value="Unassembled WGS sequence"/>
</dbReference>
<dbReference type="GO" id="GO:0031177">
    <property type="term" value="F:phosphopantetheine binding"/>
    <property type="evidence" value="ECO:0007669"/>
    <property type="project" value="TreeGrafter"/>
</dbReference>
<gene>
    <name evidence="2" type="ORF">LAUMK142_03277</name>
</gene>
<dbReference type="GO" id="GO:0044550">
    <property type="term" value="P:secondary metabolite biosynthetic process"/>
    <property type="evidence" value="ECO:0007669"/>
    <property type="project" value="TreeGrafter"/>
</dbReference>
<dbReference type="InterPro" id="IPR023213">
    <property type="entry name" value="CAT-like_dom_sf"/>
</dbReference>